<accession>A0A8X6J4H2</accession>
<evidence type="ECO:0000256" key="5">
    <source>
        <dbReference type="ARBA" id="ARBA00022692"/>
    </source>
</evidence>
<dbReference type="GO" id="GO:0015293">
    <property type="term" value="F:symporter activity"/>
    <property type="evidence" value="ECO:0007669"/>
    <property type="project" value="TreeGrafter"/>
</dbReference>
<evidence type="ECO:0000256" key="2">
    <source>
        <dbReference type="ARBA" id="ARBA00006434"/>
    </source>
</evidence>
<feature type="transmembrane region" description="Helical" evidence="12">
    <location>
        <begin position="143"/>
        <end position="170"/>
    </location>
</feature>
<keyword evidence="9 12" id="KW-0472">Membrane</keyword>
<evidence type="ECO:0000256" key="8">
    <source>
        <dbReference type="ARBA" id="ARBA00023065"/>
    </source>
</evidence>
<feature type="transmembrane region" description="Helical" evidence="12">
    <location>
        <begin position="34"/>
        <end position="57"/>
    </location>
</feature>
<protein>
    <submittedName>
        <fullName evidence="13">Putative sodium-dependent multivitamin transporter</fullName>
    </submittedName>
</protein>
<reference evidence="13" key="1">
    <citation type="submission" date="2020-07" db="EMBL/GenBank/DDBJ databases">
        <title>Multicomponent nature underlies the extraordinary mechanical properties of spider dragline silk.</title>
        <authorList>
            <person name="Kono N."/>
            <person name="Nakamura H."/>
            <person name="Mori M."/>
            <person name="Yoshida Y."/>
            <person name="Ohtoshi R."/>
            <person name="Malay A.D."/>
            <person name="Moran D.A.P."/>
            <person name="Tomita M."/>
            <person name="Numata K."/>
            <person name="Arakawa K."/>
        </authorList>
    </citation>
    <scope>NUCLEOTIDE SEQUENCE</scope>
</reference>
<dbReference type="NCBIfam" id="TIGR00813">
    <property type="entry name" value="sss"/>
    <property type="match status" value="1"/>
</dbReference>
<evidence type="ECO:0000256" key="6">
    <source>
        <dbReference type="ARBA" id="ARBA00022989"/>
    </source>
</evidence>
<keyword evidence="3" id="KW-0813">Transport</keyword>
<dbReference type="AlphaFoldDB" id="A0A8X6J4H2"/>
<evidence type="ECO:0000256" key="11">
    <source>
        <dbReference type="RuleBase" id="RU362091"/>
    </source>
</evidence>
<keyword evidence="7" id="KW-0915">Sodium</keyword>
<dbReference type="GO" id="GO:0005886">
    <property type="term" value="C:plasma membrane"/>
    <property type="evidence" value="ECO:0007669"/>
    <property type="project" value="UniProtKB-SubCell"/>
</dbReference>
<keyword evidence="4" id="KW-1003">Cell membrane</keyword>
<keyword evidence="8" id="KW-0406">Ion transport</keyword>
<dbReference type="Pfam" id="PF00474">
    <property type="entry name" value="SSF"/>
    <property type="match status" value="1"/>
</dbReference>
<feature type="transmembrane region" description="Helical" evidence="12">
    <location>
        <begin position="229"/>
        <end position="254"/>
    </location>
</feature>
<proteinExistence type="inferred from homology"/>
<dbReference type="CDD" id="cd11492">
    <property type="entry name" value="SLC5sbd_NIS-SMVT"/>
    <property type="match status" value="1"/>
</dbReference>
<feature type="transmembrane region" description="Helical" evidence="12">
    <location>
        <begin position="476"/>
        <end position="498"/>
    </location>
</feature>
<feature type="transmembrane region" description="Helical" evidence="12">
    <location>
        <begin position="362"/>
        <end position="384"/>
    </location>
</feature>
<dbReference type="EMBL" id="BMAO01026431">
    <property type="protein sequence ID" value="GFR09668.1"/>
    <property type="molecule type" value="Genomic_DNA"/>
</dbReference>
<evidence type="ECO:0000256" key="1">
    <source>
        <dbReference type="ARBA" id="ARBA00004651"/>
    </source>
</evidence>
<keyword evidence="6 12" id="KW-1133">Transmembrane helix</keyword>
<evidence type="ECO:0000256" key="10">
    <source>
        <dbReference type="ARBA" id="ARBA00023201"/>
    </source>
</evidence>
<dbReference type="Proteomes" id="UP000887116">
    <property type="component" value="Unassembled WGS sequence"/>
</dbReference>
<feature type="transmembrane region" description="Helical" evidence="12">
    <location>
        <begin position="274"/>
        <end position="298"/>
    </location>
</feature>
<evidence type="ECO:0000256" key="4">
    <source>
        <dbReference type="ARBA" id="ARBA00022475"/>
    </source>
</evidence>
<feature type="transmembrane region" description="Helical" evidence="12">
    <location>
        <begin position="396"/>
        <end position="415"/>
    </location>
</feature>
<sequence length="540" mass="59432">MPVVPVAFSLMASFMSAITILGLAAENYMNGTQFVIINIAYIFGTPIAAFVFLPVFYQMQATSAFEYLEKRFNKETRLLASSIFIFQMVLYMSIVLYAPALTLSAVTGLSKWTSILSIGVVCTFYCTIGGMKAVLWTDLFQGLMMYSAVFAVIAKGTIDVGGFSEVWRLADEGQRIQFFNFDPDPTVQHTVWTLAVGGIFTYVSIYAVNQAQVQRLLTVKSLKESQIALFLNWPLTSLLSITASLAGIVVYANLAKCDPILRSEETNIEKADQILPYFVMISLTMLPGLPGLFVAGVFSASLSSVSSAINSLAAVTVEDFLHPVWFHRMSEKRVTIFTKLIAFSYGILCILLTLVVDRLGGVLQAALSLINVVGGPMLGLFSLGMFFKRTNSKGSIIGFLISLCLCFWIGIAAAMRSHKLPINHRSVDGCPVNGSVITEFSTHNYANGSFTNSTHFTLETDDDDNGYVFPLLRLSYMWYAGFGYITCIVVGFCSSLIWGERSYVNPILLSPIVHFKSSRKYPISEEFKLPVTNGSCIANE</sequence>
<evidence type="ECO:0000313" key="14">
    <source>
        <dbReference type="Proteomes" id="UP000887116"/>
    </source>
</evidence>
<feature type="transmembrane region" description="Helical" evidence="12">
    <location>
        <begin position="336"/>
        <end position="356"/>
    </location>
</feature>
<comment type="similarity">
    <text evidence="2 11">Belongs to the sodium:solute symporter (SSF) (TC 2.A.21) family.</text>
</comment>
<comment type="caution">
    <text evidence="13">The sequence shown here is derived from an EMBL/GenBank/DDBJ whole genome shotgun (WGS) entry which is preliminary data.</text>
</comment>
<evidence type="ECO:0000313" key="13">
    <source>
        <dbReference type="EMBL" id="GFR09668.1"/>
    </source>
</evidence>
<organism evidence="13 14">
    <name type="scientific">Trichonephila clavata</name>
    <name type="common">Joro spider</name>
    <name type="synonym">Nephila clavata</name>
    <dbReference type="NCBI Taxonomy" id="2740835"/>
    <lineage>
        <taxon>Eukaryota</taxon>
        <taxon>Metazoa</taxon>
        <taxon>Ecdysozoa</taxon>
        <taxon>Arthropoda</taxon>
        <taxon>Chelicerata</taxon>
        <taxon>Arachnida</taxon>
        <taxon>Araneae</taxon>
        <taxon>Araneomorphae</taxon>
        <taxon>Entelegynae</taxon>
        <taxon>Araneoidea</taxon>
        <taxon>Nephilidae</taxon>
        <taxon>Trichonephila</taxon>
    </lineage>
</organism>
<dbReference type="InterPro" id="IPR001734">
    <property type="entry name" value="Na/solute_symporter"/>
</dbReference>
<feature type="transmembrane region" description="Helical" evidence="12">
    <location>
        <begin position="78"/>
        <end position="100"/>
    </location>
</feature>
<feature type="transmembrane region" description="Helical" evidence="12">
    <location>
        <begin position="190"/>
        <end position="208"/>
    </location>
</feature>
<dbReference type="Gene3D" id="1.20.1730.10">
    <property type="entry name" value="Sodium/glucose cotransporter"/>
    <property type="match status" value="1"/>
</dbReference>
<comment type="subcellular location">
    <subcellularLocation>
        <location evidence="1">Cell membrane</location>
        <topology evidence="1">Multi-pass membrane protein</topology>
    </subcellularLocation>
</comment>
<dbReference type="PANTHER" id="PTHR42985:SF40">
    <property type="entry name" value="LD47995P-RELATED"/>
    <property type="match status" value="1"/>
</dbReference>
<dbReference type="InterPro" id="IPR038377">
    <property type="entry name" value="Na/Glc_symporter_sf"/>
</dbReference>
<keyword evidence="5 12" id="KW-0812">Transmembrane</keyword>
<evidence type="ECO:0000256" key="7">
    <source>
        <dbReference type="ARBA" id="ARBA00023053"/>
    </source>
</evidence>
<name>A0A8X6J4H2_TRICU</name>
<keyword evidence="14" id="KW-1185">Reference proteome</keyword>
<evidence type="ECO:0000256" key="9">
    <source>
        <dbReference type="ARBA" id="ARBA00023136"/>
    </source>
</evidence>
<dbReference type="GO" id="GO:0006814">
    <property type="term" value="P:sodium ion transport"/>
    <property type="evidence" value="ECO:0007669"/>
    <property type="project" value="UniProtKB-KW"/>
</dbReference>
<feature type="transmembrane region" description="Helical" evidence="12">
    <location>
        <begin position="112"/>
        <end position="131"/>
    </location>
</feature>
<dbReference type="InterPro" id="IPR051163">
    <property type="entry name" value="Sodium:Solute_Symporter_SSF"/>
</dbReference>
<dbReference type="PANTHER" id="PTHR42985">
    <property type="entry name" value="SODIUM-COUPLED MONOCARBOXYLATE TRANSPORTER"/>
    <property type="match status" value="1"/>
</dbReference>
<dbReference type="PROSITE" id="PS50283">
    <property type="entry name" value="NA_SOLUT_SYMP_3"/>
    <property type="match status" value="1"/>
</dbReference>
<evidence type="ECO:0000256" key="3">
    <source>
        <dbReference type="ARBA" id="ARBA00022448"/>
    </source>
</evidence>
<dbReference type="OrthoDB" id="6420980at2759"/>
<evidence type="ECO:0000256" key="12">
    <source>
        <dbReference type="SAM" id="Phobius"/>
    </source>
</evidence>
<gene>
    <name evidence="13" type="primary">CG32669</name>
    <name evidence="13" type="ORF">TNCT_279241</name>
</gene>
<keyword evidence="10" id="KW-0739">Sodium transport</keyword>